<dbReference type="EMBL" id="LAZR01014791">
    <property type="protein sequence ID" value="KKM15930.1"/>
    <property type="molecule type" value="Genomic_DNA"/>
</dbReference>
<proteinExistence type="predicted"/>
<evidence type="ECO:0000313" key="2">
    <source>
        <dbReference type="EMBL" id="KKN02596.1"/>
    </source>
</evidence>
<dbReference type="AlphaFoldDB" id="A0A0F9PND3"/>
<sequence length="40" mass="4782">AHHYTIYEIDELEKDYNEAGFSKWEVFEHHGDMIGIGWVD</sequence>
<dbReference type="EMBL" id="LAZR01005130">
    <property type="protein sequence ID" value="KKN02596.1"/>
    <property type="molecule type" value="Genomic_DNA"/>
</dbReference>
<feature type="non-terminal residue" evidence="2">
    <location>
        <position position="1"/>
    </location>
</feature>
<organism evidence="2">
    <name type="scientific">marine sediment metagenome</name>
    <dbReference type="NCBI Taxonomy" id="412755"/>
    <lineage>
        <taxon>unclassified sequences</taxon>
        <taxon>metagenomes</taxon>
        <taxon>ecological metagenomes</taxon>
    </lineage>
</organism>
<accession>A0A0F9PND3</accession>
<evidence type="ECO:0000313" key="1">
    <source>
        <dbReference type="EMBL" id="KKM15930.1"/>
    </source>
</evidence>
<name>A0A0F9PND3_9ZZZZ</name>
<gene>
    <name evidence="2" type="ORF">LCGC14_1116200</name>
    <name evidence="1" type="ORF">LCGC14_1691110</name>
</gene>
<reference evidence="2" key="1">
    <citation type="journal article" date="2015" name="Nature">
        <title>Complex archaea that bridge the gap between prokaryotes and eukaryotes.</title>
        <authorList>
            <person name="Spang A."/>
            <person name="Saw J.H."/>
            <person name="Jorgensen S.L."/>
            <person name="Zaremba-Niedzwiedzka K."/>
            <person name="Martijn J."/>
            <person name="Lind A.E."/>
            <person name="van Eijk R."/>
            <person name="Schleper C."/>
            <person name="Guy L."/>
            <person name="Ettema T.J."/>
        </authorList>
    </citation>
    <scope>NUCLEOTIDE SEQUENCE</scope>
</reference>
<protein>
    <submittedName>
        <fullName evidence="2">Uncharacterized protein</fullName>
    </submittedName>
</protein>
<comment type="caution">
    <text evidence="2">The sequence shown here is derived from an EMBL/GenBank/DDBJ whole genome shotgun (WGS) entry which is preliminary data.</text>
</comment>